<name>A0A5J4TVA1_9EUKA</name>
<dbReference type="Proteomes" id="UP000324800">
    <property type="component" value="Unassembled WGS sequence"/>
</dbReference>
<protein>
    <submittedName>
        <fullName evidence="1">Uncharacterized protein</fullName>
    </submittedName>
</protein>
<proteinExistence type="predicted"/>
<evidence type="ECO:0000313" key="1">
    <source>
        <dbReference type="EMBL" id="KAA6361843.1"/>
    </source>
</evidence>
<gene>
    <name evidence="1" type="ORF">EZS28_042631</name>
</gene>
<accession>A0A5J4TVA1</accession>
<comment type="caution">
    <text evidence="1">The sequence shown here is derived from an EMBL/GenBank/DDBJ whole genome shotgun (WGS) entry which is preliminary data.</text>
</comment>
<reference evidence="1 2" key="1">
    <citation type="submission" date="2019-03" db="EMBL/GenBank/DDBJ databases">
        <title>Single cell metagenomics reveals metabolic interactions within the superorganism composed of flagellate Streblomastix strix and complex community of Bacteroidetes bacteria on its surface.</title>
        <authorList>
            <person name="Treitli S.C."/>
            <person name="Kolisko M."/>
            <person name="Husnik F."/>
            <person name="Keeling P."/>
            <person name="Hampl V."/>
        </authorList>
    </citation>
    <scope>NUCLEOTIDE SEQUENCE [LARGE SCALE GENOMIC DNA]</scope>
    <source>
        <strain evidence="1">ST1C</strain>
    </source>
</reference>
<dbReference type="EMBL" id="SNRW01024991">
    <property type="protein sequence ID" value="KAA6361843.1"/>
    <property type="molecule type" value="Genomic_DNA"/>
</dbReference>
<dbReference type="AlphaFoldDB" id="A0A5J4TVA1"/>
<organism evidence="1 2">
    <name type="scientific">Streblomastix strix</name>
    <dbReference type="NCBI Taxonomy" id="222440"/>
    <lineage>
        <taxon>Eukaryota</taxon>
        <taxon>Metamonada</taxon>
        <taxon>Preaxostyla</taxon>
        <taxon>Oxymonadida</taxon>
        <taxon>Streblomastigidae</taxon>
        <taxon>Streblomastix</taxon>
    </lineage>
</organism>
<evidence type="ECO:0000313" key="2">
    <source>
        <dbReference type="Proteomes" id="UP000324800"/>
    </source>
</evidence>
<sequence length="110" mass="11685">MPHPQPLSKGEGGGRIGFCFVLYGSKLYTVAPVSARRSLAVKAVAIIKTLQRERRGNELAQGSKEVRPSIDSFDESKQFTSAAAASPLAAVLVSVIAPKVQNYLQKAVGT</sequence>
<feature type="non-terminal residue" evidence="1">
    <location>
        <position position="110"/>
    </location>
</feature>